<dbReference type="AlphaFoldDB" id="U6GGD0"/>
<proteinExistence type="inferred from homology"/>
<dbReference type="GeneID" id="25268782"/>
<dbReference type="Pfam" id="PF00995">
    <property type="entry name" value="Sec1"/>
    <property type="match status" value="1"/>
</dbReference>
<dbReference type="InterPro" id="IPR001619">
    <property type="entry name" value="Sec1-like"/>
</dbReference>
<dbReference type="Proteomes" id="UP000018050">
    <property type="component" value="Unassembled WGS sequence"/>
</dbReference>
<protein>
    <submittedName>
        <fullName evidence="2">Syntaxin binding protein, putative</fullName>
    </submittedName>
</protein>
<dbReference type="EMBL" id="HG670855">
    <property type="protein sequence ID" value="CDI78353.1"/>
    <property type="molecule type" value="Genomic_DNA"/>
</dbReference>
<reference evidence="2" key="2">
    <citation type="submission" date="2013-10" db="EMBL/GenBank/DDBJ databases">
        <authorList>
            <person name="Aslett M."/>
        </authorList>
    </citation>
    <scope>NUCLEOTIDE SEQUENCE</scope>
    <source>
        <strain evidence="2">Houghton</strain>
    </source>
</reference>
<evidence type="ECO:0000313" key="3">
    <source>
        <dbReference type="Proteomes" id="UP000018050"/>
    </source>
</evidence>
<dbReference type="Gene3D" id="3.90.830.10">
    <property type="entry name" value="Syntaxin Binding Protein 1, Chain A, domain 2"/>
    <property type="match status" value="1"/>
</dbReference>
<comment type="similarity">
    <text evidence="1">Belongs to the STXBP/unc-18/SEC1 family.</text>
</comment>
<dbReference type="InterPro" id="IPR036045">
    <property type="entry name" value="Sec1-like_sf"/>
</dbReference>
<dbReference type="OrthoDB" id="2228at2759"/>
<gene>
    <name evidence="2" type="ORF">EAH_00007120</name>
</gene>
<dbReference type="SUPFAM" id="SSF56815">
    <property type="entry name" value="Sec1/munc18-like (SM) proteins"/>
    <property type="match status" value="1"/>
</dbReference>
<dbReference type="VEuPathDB" id="ToxoDB:EAH_00007120"/>
<dbReference type="RefSeq" id="XP_013251415.1">
    <property type="nucleotide sequence ID" value="XM_013395961.1"/>
</dbReference>
<dbReference type="Gene3D" id="1.25.40.60">
    <property type="match status" value="1"/>
</dbReference>
<evidence type="ECO:0000313" key="2">
    <source>
        <dbReference type="EMBL" id="CDI78353.1"/>
    </source>
</evidence>
<accession>U6GGD0</accession>
<dbReference type="InterPro" id="IPR027482">
    <property type="entry name" value="Sec1-like_dom2"/>
</dbReference>
<sequence>MRATNVMAQLVSLCVTIGQKPAVRYHKNQLPWCEQLATLVHKALEAEEIPPSNHPGTTLLILDRSVDLAPLFIHEYTYQALAYDVLDLPVCCRMPPQKASHDTPVVMEDVYEYDVTNNMGLIERKKHVQEVNQSVQEEVQLFLKENSTAKVQQNVATTSEDTLRAIRSLPQYQEALSRDLCCGVDKDGKEISASKLQAAVGSLVSDDTIQCVFFQIGAPATARKPAWKRPDEKLRLLLLEFTHILGLDAADRTKTLRNQTPARIADVTQLNSTQLPCHANRLRYAVCKSKPVHRFEEDREKIRHFKHRAKRARYDLSRFEPAVREIMEVGKRRHKTEPRDVEGVFSTTQLEKDGKRRTSADEARKCSEMRCAYEVSKELNCEVFIGGTNILTPGQVLKQLKE</sequence>
<name>U6GGD0_EIMAC</name>
<dbReference type="GO" id="GO:0016192">
    <property type="term" value="P:vesicle-mediated transport"/>
    <property type="evidence" value="ECO:0007669"/>
    <property type="project" value="InterPro"/>
</dbReference>
<organism evidence="2 3">
    <name type="scientific">Eimeria acervulina</name>
    <name type="common">Coccidian parasite</name>
    <dbReference type="NCBI Taxonomy" id="5801"/>
    <lineage>
        <taxon>Eukaryota</taxon>
        <taxon>Sar</taxon>
        <taxon>Alveolata</taxon>
        <taxon>Apicomplexa</taxon>
        <taxon>Conoidasida</taxon>
        <taxon>Coccidia</taxon>
        <taxon>Eucoccidiorida</taxon>
        <taxon>Eimeriorina</taxon>
        <taxon>Eimeriidae</taxon>
        <taxon>Eimeria</taxon>
    </lineage>
</organism>
<evidence type="ECO:0000256" key="1">
    <source>
        <dbReference type="ARBA" id="ARBA00009884"/>
    </source>
</evidence>
<dbReference type="InterPro" id="IPR043127">
    <property type="entry name" value="Sec-1-like_dom3a"/>
</dbReference>
<reference evidence="2" key="1">
    <citation type="submission" date="2013-10" db="EMBL/GenBank/DDBJ databases">
        <title>Genomic analysis of the causative agents of coccidiosis in chickens.</title>
        <authorList>
            <person name="Reid A.J."/>
            <person name="Blake D."/>
            <person name="Billington K."/>
            <person name="Browne H."/>
            <person name="Dunn M."/>
            <person name="Hung S."/>
            <person name="Kawahara F."/>
            <person name="Miranda-Saavedra D."/>
            <person name="Mourier T."/>
            <person name="Nagra H."/>
            <person name="Otto T.D."/>
            <person name="Rawlings N."/>
            <person name="Sanchez A."/>
            <person name="Sanders M."/>
            <person name="Subramaniam C."/>
            <person name="Tay Y."/>
            <person name="Dear P."/>
            <person name="Doerig C."/>
            <person name="Gruber A."/>
            <person name="Parkinson J."/>
            <person name="Shirley M."/>
            <person name="Wan K.L."/>
            <person name="Berriman M."/>
            <person name="Tomley F."/>
            <person name="Pain A."/>
        </authorList>
    </citation>
    <scope>NUCLEOTIDE SEQUENCE</scope>
    <source>
        <strain evidence="2">Houghton</strain>
    </source>
</reference>
<dbReference type="PANTHER" id="PTHR11679">
    <property type="entry name" value="VESICLE PROTEIN SORTING-ASSOCIATED"/>
    <property type="match status" value="1"/>
</dbReference>
<keyword evidence="3" id="KW-1185">Reference proteome</keyword>
<dbReference type="Gene3D" id="3.40.50.1910">
    <property type="match status" value="2"/>
</dbReference>